<evidence type="ECO:0000256" key="4">
    <source>
        <dbReference type="ARBA" id="ARBA00022964"/>
    </source>
</evidence>
<dbReference type="InterPro" id="IPR015889">
    <property type="entry name" value="Intradiol_dOase_core"/>
</dbReference>
<keyword evidence="5" id="KW-0560">Oxidoreductase</keyword>
<dbReference type="InterPro" id="IPR007535">
    <property type="entry name" value="Catechol_dOase_N"/>
</dbReference>
<dbReference type="GO" id="GO:0009712">
    <property type="term" value="P:catechol-containing compound metabolic process"/>
    <property type="evidence" value="ECO:0007669"/>
    <property type="project" value="InterPro"/>
</dbReference>
<dbReference type="InterPro" id="IPR000627">
    <property type="entry name" value="Intradiol_dOase_C"/>
</dbReference>
<dbReference type="GO" id="GO:0008199">
    <property type="term" value="F:ferric iron binding"/>
    <property type="evidence" value="ECO:0007669"/>
    <property type="project" value="InterPro"/>
</dbReference>
<dbReference type="PIR" id="I40182">
    <property type="entry name" value="I40182"/>
</dbReference>
<dbReference type="GO" id="GO:0018576">
    <property type="term" value="F:catechol 1,2-dioxygenase activity"/>
    <property type="evidence" value="ECO:0007669"/>
    <property type="project" value="InterPro"/>
</dbReference>
<dbReference type="AlphaFoldDB" id="Q45076"/>
<keyword evidence="4 9" id="KW-0223">Dioxygenase</keyword>
<dbReference type="EMBL" id="U19883">
    <property type="protein sequence ID" value="AAC43338.1"/>
    <property type="molecule type" value="Genomic_DNA"/>
</dbReference>
<comment type="cofactor">
    <cofactor evidence="1">
        <name>Fe(3+)</name>
        <dbReference type="ChEBI" id="CHEBI:29034"/>
    </cofactor>
</comment>
<evidence type="ECO:0000259" key="8">
    <source>
        <dbReference type="Pfam" id="PF04444"/>
    </source>
</evidence>
<dbReference type="Pfam" id="PF00775">
    <property type="entry name" value="Dioxygenase_C"/>
    <property type="match status" value="1"/>
</dbReference>
<name>Q45076_BURCE</name>
<evidence type="ECO:0000256" key="1">
    <source>
        <dbReference type="ARBA" id="ARBA00001965"/>
    </source>
</evidence>
<evidence type="ECO:0000259" key="7">
    <source>
        <dbReference type="Pfam" id="PF00775"/>
    </source>
</evidence>
<keyword evidence="6" id="KW-0408">Iron</keyword>
<evidence type="ECO:0000256" key="5">
    <source>
        <dbReference type="ARBA" id="ARBA00023002"/>
    </source>
</evidence>
<evidence type="ECO:0000256" key="3">
    <source>
        <dbReference type="ARBA" id="ARBA00022723"/>
    </source>
</evidence>
<evidence type="ECO:0000313" key="9">
    <source>
        <dbReference type="EMBL" id="AAC43338.1"/>
    </source>
</evidence>
<dbReference type="PANTHER" id="PTHR33711">
    <property type="entry name" value="DIOXYGENASE, PUTATIVE (AFU_ORTHOLOGUE AFUA_2G02910)-RELATED"/>
    <property type="match status" value="1"/>
</dbReference>
<comment type="similarity">
    <text evidence="2">Belongs to the intradiol ring-cleavage dioxygenase family.</text>
</comment>
<feature type="domain" description="Intradiol ring-cleavage dioxygenases" evidence="7">
    <location>
        <begin position="121"/>
        <end position="274"/>
    </location>
</feature>
<evidence type="ECO:0000256" key="2">
    <source>
        <dbReference type="ARBA" id="ARBA00007825"/>
    </source>
</evidence>
<reference evidence="9" key="1">
    <citation type="journal article" date="1995" name="Appl. Environ. Microbiol.">
        <title>Sequence analysis of a gene cluster involved in metabolism of 2,4,5-trichlorophenoxyacetic acid by Burkholderia cepacia AC1100.</title>
        <authorList>
            <person name="Daubaras D.L."/>
            <person name="Hershberger C.D."/>
            <person name="Kitano K."/>
            <person name="Chakrabarty A.M."/>
        </authorList>
    </citation>
    <scope>NUCLEOTIDE SEQUENCE</scope>
    <source>
        <strain evidence="9">AC1100</strain>
    </source>
</reference>
<dbReference type="Pfam" id="PF04444">
    <property type="entry name" value="Dioxygenase_N"/>
    <property type="match status" value="1"/>
</dbReference>
<dbReference type="BioCyc" id="MetaCyc:MONOMER-14679"/>
<dbReference type="CDD" id="cd03461">
    <property type="entry name" value="1_2-HQD"/>
    <property type="match status" value="1"/>
</dbReference>
<dbReference type="InterPro" id="IPR039390">
    <property type="entry name" value="1_2-HQD/HQD"/>
</dbReference>
<accession>Q45076</accession>
<protein>
    <submittedName>
        <fullName evidence="9">Hydroxyquinol 1,2-dioxygenase</fullName>
    </submittedName>
</protein>
<dbReference type="InterPro" id="IPR050770">
    <property type="entry name" value="Intradiol_RC_Dioxygenase"/>
</dbReference>
<dbReference type="PANTHER" id="PTHR33711:SF7">
    <property type="entry name" value="INTRADIOL RING-CLEAVAGE DIOXYGENASES DOMAIN-CONTAINING PROTEIN-RELATED"/>
    <property type="match status" value="1"/>
</dbReference>
<proteinExistence type="inferred from homology"/>
<organism evidence="9">
    <name type="scientific">Burkholderia cepacia</name>
    <name type="common">Pseudomonas cepacia</name>
    <dbReference type="NCBI Taxonomy" id="292"/>
    <lineage>
        <taxon>Bacteria</taxon>
        <taxon>Pseudomonadati</taxon>
        <taxon>Pseudomonadota</taxon>
        <taxon>Betaproteobacteria</taxon>
        <taxon>Burkholderiales</taxon>
        <taxon>Burkholderiaceae</taxon>
        <taxon>Burkholderia</taxon>
        <taxon>Burkholderia cepacia complex</taxon>
    </lineage>
</organism>
<dbReference type="Gene3D" id="2.60.130.10">
    <property type="entry name" value="Aromatic compound dioxygenase"/>
    <property type="match status" value="1"/>
</dbReference>
<evidence type="ECO:0000256" key="6">
    <source>
        <dbReference type="ARBA" id="ARBA00023004"/>
    </source>
</evidence>
<sequence>MRNLNQDNITQAFLARLVNMPDNRLKTILVNLVQHLHTFARETKLTEEEWKQGIDFLTATGHKCNETRQEFILLSDTLGLSQLVVAQNHQRSSGATEQTVFGPFHVPGCADSAPHGADITNGAVGEPCFVSVRVLAANGTPLAAATVDCWQADSEGFYDVQDSEWAQDNMSLRARFVTDESGDLSMRTVLPKSYPIPTDGTVGQMLEATHRSPMRPAHIHFMVQKPGYDTLVTHIFAEGDEYLDSDAVFGVRSSCIREYVKHAPGIAPDGTKMNEPFYTMQCDLVLEPLAAAA</sequence>
<keyword evidence="3" id="KW-0479">Metal-binding</keyword>
<dbReference type="SUPFAM" id="SSF49482">
    <property type="entry name" value="Aromatic compound dioxygenase"/>
    <property type="match status" value="1"/>
</dbReference>
<feature type="domain" description="Catechol dioxygenase N-terminal" evidence="8">
    <location>
        <begin position="22"/>
        <end position="96"/>
    </location>
</feature>